<dbReference type="SUPFAM" id="SSF88697">
    <property type="entry name" value="PUA domain-like"/>
    <property type="match status" value="1"/>
</dbReference>
<gene>
    <name evidence="5" type="ORF">D9615_001844</name>
</gene>
<dbReference type="InterPro" id="IPR016437">
    <property type="entry name" value="MCT-1/Tma20"/>
</dbReference>
<dbReference type="Pfam" id="PF01472">
    <property type="entry name" value="PUA"/>
    <property type="match status" value="1"/>
</dbReference>
<dbReference type="Pfam" id="PF17832">
    <property type="entry name" value="Pre-PUA"/>
    <property type="match status" value="1"/>
</dbReference>
<dbReference type="CDD" id="cd21155">
    <property type="entry name" value="PUA_MCTS-1-like"/>
    <property type="match status" value="1"/>
</dbReference>
<dbReference type="InterPro" id="IPR004521">
    <property type="entry name" value="Uncharacterised_CHP00451"/>
</dbReference>
<dbReference type="SMART" id="SM00359">
    <property type="entry name" value="PUA"/>
    <property type="match status" value="1"/>
</dbReference>
<dbReference type="AlphaFoldDB" id="A0A8H5MAV4"/>
<dbReference type="CDD" id="cd11609">
    <property type="entry name" value="MCT1_N"/>
    <property type="match status" value="1"/>
</dbReference>
<evidence type="ECO:0000256" key="1">
    <source>
        <dbReference type="ARBA" id="ARBA00004496"/>
    </source>
</evidence>
<dbReference type="GO" id="GO:0005737">
    <property type="term" value="C:cytoplasm"/>
    <property type="evidence" value="ECO:0007669"/>
    <property type="project" value="UniProtKB-SubCell"/>
</dbReference>
<accession>A0A8H5MAV4</accession>
<feature type="domain" description="PUA" evidence="4">
    <location>
        <begin position="129"/>
        <end position="211"/>
    </location>
</feature>
<dbReference type="Gene3D" id="3.10.400.20">
    <property type="match status" value="1"/>
</dbReference>
<dbReference type="EMBL" id="JAACJP010000002">
    <property type="protein sequence ID" value="KAF5387129.1"/>
    <property type="molecule type" value="Genomic_DNA"/>
</dbReference>
<dbReference type="PANTHER" id="PTHR22798">
    <property type="entry name" value="MCT-1 PROTEIN"/>
    <property type="match status" value="1"/>
</dbReference>
<dbReference type="InterPro" id="IPR015947">
    <property type="entry name" value="PUA-like_sf"/>
</dbReference>
<dbReference type="InterPro" id="IPR041366">
    <property type="entry name" value="Pre-PUA"/>
</dbReference>
<keyword evidence="6" id="KW-1185">Reference proteome</keyword>
<protein>
    <recommendedName>
        <fullName evidence="3">Translation machinery-associated protein 20</fullName>
    </recommendedName>
</protein>
<dbReference type="PANTHER" id="PTHR22798:SF0">
    <property type="entry name" value="MALIGNANT T-CELL-AMPLIFIED SEQUENCE 1"/>
    <property type="match status" value="1"/>
</dbReference>
<evidence type="ECO:0000313" key="6">
    <source>
        <dbReference type="Proteomes" id="UP000565441"/>
    </source>
</evidence>
<organism evidence="5 6">
    <name type="scientific">Tricholomella constricta</name>
    <dbReference type="NCBI Taxonomy" id="117010"/>
    <lineage>
        <taxon>Eukaryota</taxon>
        <taxon>Fungi</taxon>
        <taxon>Dikarya</taxon>
        <taxon>Basidiomycota</taxon>
        <taxon>Agaricomycotina</taxon>
        <taxon>Agaricomycetes</taxon>
        <taxon>Agaricomycetidae</taxon>
        <taxon>Agaricales</taxon>
        <taxon>Tricholomatineae</taxon>
        <taxon>Lyophyllaceae</taxon>
        <taxon>Tricholomella</taxon>
    </lineage>
</organism>
<evidence type="ECO:0000259" key="4">
    <source>
        <dbReference type="SMART" id="SM00359"/>
    </source>
</evidence>
<evidence type="ECO:0000313" key="5">
    <source>
        <dbReference type="EMBL" id="KAF5387129.1"/>
    </source>
</evidence>
<name>A0A8H5MAV4_9AGAR</name>
<dbReference type="NCBIfam" id="TIGR00451">
    <property type="entry name" value="unchar_dom_2"/>
    <property type="match status" value="1"/>
</dbReference>
<reference evidence="5 6" key="1">
    <citation type="journal article" date="2020" name="ISME J.">
        <title>Uncovering the hidden diversity of litter-decomposition mechanisms in mushroom-forming fungi.</title>
        <authorList>
            <person name="Floudas D."/>
            <person name="Bentzer J."/>
            <person name="Ahren D."/>
            <person name="Johansson T."/>
            <person name="Persson P."/>
            <person name="Tunlid A."/>
        </authorList>
    </citation>
    <scope>NUCLEOTIDE SEQUENCE [LARGE SCALE GENOMIC DNA]</scope>
    <source>
        <strain evidence="5 6">CBS 661.87</strain>
    </source>
</reference>
<proteinExistence type="inferred from homology"/>
<dbReference type="GO" id="GO:0001731">
    <property type="term" value="P:formation of translation preinitiation complex"/>
    <property type="evidence" value="ECO:0007669"/>
    <property type="project" value="TreeGrafter"/>
</dbReference>
<dbReference type="OrthoDB" id="10249667at2759"/>
<comment type="subcellular location">
    <subcellularLocation>
        <location evidence="1 3">Cytoplasm</location>
    </subcellularLocation>
</comment>
<comment type="similarity">
    <text evidence="3">Belongs to the TMA20 family.</text>
</comment>
<evidence type="ECO:0000256" key="3">
    <source>
        <dbReference type="PIRNR" id="PIRNR005067"/>
    </source>
</evidence>
<comment type="function">
    <text evidence="3">Involved in translation.</text>
</comment>
<dbReference type="Proteomes" id="UP000565441">
    <property type="component" value="Unassembled WGS sequence"/>
</dbReference>
<dbReference type="PIRSF" id="PIRSF005067">
    <property type="entry name" value="Tma_RNA-bind_prd"/>
    <property type="match status" value="1"/>
</dbReference>
<keyword evidence="2 3" id="KW-0963">Cytoplasm</keyword>
<sequence>MFSLAGLTRDMLMSRYEFDYGPRSIILITNLPFPTLMFKKFSPSTDIAGQTPVKSSVQRAIRSAVLSQWKIEPETLEAIWPKKEGLVHVKCREHVSIFTVHGEPLIIQHFDGPYYPTLRLLHKYPYILPKVGVDRGAIRFLLAGAPMMCPGLTSKGGYLPPPDAALPAGASVAIYAEGKEHAIGIGLLKMGSEEMRKINRDMGVEVATYLGDDLWALKAL</sequence>
<dbReference type="PROSITE" id="PS50890">
    <property type="entry name" value="PUA"/>
    <property type="match status" value="1"/>
</dbReference>
<dbReference type="GO" id="GO:0003723">
    <property type="term" value="F:RNA binding"/>
    <property type="evidence" value="ECO:0007669"/>
    <property type="project" value="InterPro"/>
</dbReference>
<evidence type="ECO:0000256" key="2">
    <source>
        <dbReference type="ARBA" id="ARBA00022490"/>
    </source>
</evidence>
<dbReference type="InterPro" id="IPR002478">
    <property type="entry name" value="PUA"/>
</dbReference>
<comment type="caution">
    <text evidence="5">The sequence shown here is derived from an EMBL/GenBank/DDBJ whole genome shotgun (WGS) entry which is preliminary data.</text>
</comment>